<dbReference type="RefSeq" id="WP_055167725.1">
    <property type="nucleotide sequence ID" value="NZ_CYXX01000003.1"/>
</dbReference>
<organism evidence="1 2">
    <name type="scientific">Roseburia inulinivorans</name>
    <dbReference type="NCBI Taxonomy" id="360807"/>
    <lineage>
        <taxon>Bacteria</taxon>
        <taxon>Bacillati</taxon>
        <taxon>Bacillota</taxon>
        <taxon>Clostridia</taxon>
        <taxon>Lachnospirales</taxon>
        <taxon>Lachnospiraceae</taxon>
        <taxon>Roseburia</taxon>
    </lineage>
</organism>
<dbReference type="SUPFAM" id="SSF48208">
    <property type="entry name" value="Six-hairpin glycosidases"/>
    <property type="match status" value="1"/>
</dbReference>
<dbReference type="Proteomes" id="UP000095453">
    <property type="component" value="Unassembled WGS sequence"/>
</dbReference>
<reference evidence="1 2" key="1">
    <citation type="submission" date="2015-09" db="EMBL/GenBank/DDBJ databases">
        <authorList>
            <consortium name="Pathogen Informatics"/>
        </authorList>
    </citation>
    <scope>NUCLEOTIDE SEQUENCE [LARGE SCALE GENOMIC DNA]</scope>
    <source>
        <strain evidence="1 2">2789STDY5608887</strain>
    </source>
</reference>
<protein>
    <submittedName>
        <fullName evidence="1">Cellobiose phosphorylase</fullName>
    </submittedName>
</protein>
<gene>
    <name evidence="1" type="ORF">ERS852444_00531</name>
</gene>
<dbReference type="AlphaFoldDB" id="A0A173RQP5"/>
<accession>A0A173RQP5</accession>
<evidence type="ECO:0000313" key="1">
    <source>
        <dbReference type="EMBL" id="CUM80067.1"/>
    </source>
</evidence>
<dbReference type="GO" id="GO:0005975">
    <property type="term" value="P:carbohydrate metabolic process"/>
    <property type="evidence" value="ECO:0007669"/>
    <property type="project" value="InterPro"/>
</dbReference>
<proteinExistence type="predicted"/>
<dbReference type="EMBL" id="CYXX01000003">
    <property type="protein sequence ID" value="CUM80067.1"/>
    <property type="molecule type" value="Genomic_DNA"/>
</dbReference>
<evidence type="ECO:0000313" key="2">
    <source>
        <dbReference type="Proteomes" id="UP000095453"/>
    </source>
</evidence>
<sequence>MAEEKFLIENYGKKGTFASFLPGISGEKGIPIWCYYVNRGQCVVSFGVDNKDHSIMEFYPAHQAYQNVKTTGFRTFVKKDGKVTELFADENQTHRMEIAMNGLKIEEENDVLGVNAKVTYFTLPGEKIGALVRKVELTNATGEHAKIEVLDGMPALIPYGVGIDSMKNMCQTSKAWMQVEDVKEGRPYFRVRASMADTAAVTKVEGGNFSIGCLADGTRIQPVVDPTVVFSYDTSLQKPIGFEETALKELLAKEQITMNQLPCSFYGTEADLAANESICFYEIIGQVENKELLKAYAAKKLDAVYFNAKAKEAEELVEHLCSVIATETASKDFDAYCQYTYMDNVLRGGYPIKLGNHKIFYVYSRKHGDLERDYNYFSMLPEFYSQGNGNFRDVNQNRRCDTFFAPFVGRENIKTFYSLIQLDGYNPLGVEKLTYQVAEEKAESLLALHENLLTTEQEKQEFCEYIKKPFTPGALYRKLEELCGEQDTELLFSQIIDQADGLVNGNFLEGYWSDHWTYNLDLVEDYLEVFPEKEKELLYERDYTTFLSQVNINPRYRRYEETENGLRQYHALNEKSRRNTEEKLVREAGQPGEVLKMTLLEKLVLLCATKFAALDAYGMGVEMEGGKPGWYDALNGMPGMFGSSMAETYELARMLEYTIGALKRYPGELELIEEFSDFLQQLDLINASEKDAIGFCKKQSYAAKEEIQKEGEILSFWNQINDAKEAYREKVFSGISGVKNLVSTEKVVKILNDFLETVTCGIEKACILGNGICPTYFTYEVLEYEKVKDGYKPLKFMVREVPYFLEGPVRYLKLKTGKEKKAKLYEQVRHSDLYDEKLSMYKVNASLQNASFELGRARAFTPGWLENESIWLHMEYKYLLELIRNGMYEAFFEDFHKAAIPFLDKEVYGRSIYENSSFIASSKNPNKAYHGKGFVARLSGSTIEFISMWKQMMFGSHILSMKNGELHFTPQPAVPAYLIPENGKVSAMLFGKTKVTYQFADVTDYIPGHYEIASMKFIYQNGSVANVGSGVAGEKIAVDVREGLVTSIEIDVR</sequence>
<dbReference type="InterPro" id="IPR008928">
    <property type="entry name" value="6-hairpin_glycosidase_sf"/>
</dbReference>
<name>A0A173RQP5_9FIRM</name>